<dbReference type="Gene3D" id="2.40.128.20">
    <property type="match status" value="1"/>
</dbReference>
<feature type="signal peptide" evidence="7">
    <location>
        <begin position="1"/>
        <end position="17"/>
    </location>
</feature>
<evidence type="ECO:0000256" key="2">
    <source>
        <dbReference type="ARBA" id="ARBA00019890"/>
    </source>
</evidence>
<proteinExistence type="inferred from homology"/>
<dbReference type="RefSeq" id="XP_013784636.2">
    <property type="nucleotide sequence ID" value="XM_013929182.2"/>
</dbReference>
<keyword evidence="9" id="KW-1185">Reference proteome</keyword>
<dbReference type="InterPro" id="IPR002969">
    <property type="entry name" value="ApolipopD"/>
</dbReference>
<dbReference type="PIRSF" id="PIRSF036893">
    <property type="entry name" value="Lipocalin_ApoD"/>
    <property type="match status" value="1"/>
</dbReference>
<sequence>MKNEVIVLMLICGLCKSQYLAPGNCPRPEVVKNLDLNKFLGKWYEVQKTYTFFERNLRCVNAEYDNVGNGKIILTRIGMDKDGVSKSIGGRAIVAKLSEPAKMVIEFETSPSIPVNYWILDTDYNRYAVVWSCFNMGPFGFFHSEKLWILSREKYLTVDLLGAIYKNLSKKGIDWSSLRNINQLDCGISKENDVAPNI</sequence>
<accession>A0ABM1BLW8</accession>
<evidence type="ECO:0000256" key="4">
    <source>
        <dbReference type="ARBA" id="ARBA00023121"/>
    </source>
</evidence>
<evidence type="ECO:0000256" key="1">
    <source>
        <dbReference type="ARBA" id="ARBA00006889"/>
    </source>
</evidence>
<dbReference type="InterPro" id="IPR012674">
    <property type="entry name" value="Calycin"/>
</dbReference>
<gene>
    <name evidence="10" type="primary">LOC106468737</name>
</gene>
<evidence type="ECO:0000256" key="7">
    <source>
        <dbReference type="PIRNR" id="PIRNR036893"/>
    </source>
</evidence>
<keyword evidence="4" id="KW-0446">Lipid-binding</keyword>
<name>A0ABM1BLW8_LIMPO</name>
<dbReference type="PANTHER" id="PTHR10612:SF34">
    <property type="entry name" value="APOLIPOPROTEIN D"/>
    <property type="match status" value="1"/>
</dbReference>
<keyword evidence="6" id="KW-0873">Pyrrolidone carboxylic acid</keyword>
<protein>
    <recommendedName>
        <fullName evidence="2">Apolipoprotein D</fullName>
    </recommendedName>
</protein>
<evidence type="ECO:0000256" key="3">
    <source>
        <dbReference type="ARBA" id="ARBA00022729"/>
    </source>
</evidence>
<dbReference type="PRINTS" id="PR01219">
    <property type="entry name" value="APOLIPOPROTD"/>
</dbReference>
<dbReference type="PANTHER" id="PTHR10612">
    <property type="entry name" value="APOLIPOPROTEIN D"/>
    <property type="match status" value="1"/>
</dbReference>
<dbReference type="InterPro" id="IPR022272">
    <property type="entry name" value="Lipocalin_CS"/>
</dbReference>
<dbReference type="Proteomes" id="UP000694941">
    <property type="component" value="Unplaced"/>
</dbReference>
<evidence type="ECO:0000256" key="6">
    <source>
        <dbReference type="ARBA" id="ARBA00023283"/>
    </source>
</evidence>
<dbReference type="Pfam" id="PF08212">
    <property type="entry name" value="Lipocalin_2"/>
    <property type="match status" value="1"/>
</dbReference>
<dbReference type="GeneID" id="106468737"/>
<evidence type="ECO:0000256" key="5">
    <source>
        <dbReference type="ARBA" id="ARBA00023180"/>
    </source>
</evidence>
<comment type="similarity">
    <text evidence="1 7">Belongs to the calycin superfamily. Lipocalin family.</text>
</comment>
<dbReference type="SUPFAM" id="SSF50814">
    <property type="entry name" value="Lipocalins"/>
    <property type="match status" value="1"/>
</dbReference>
<evidence type="ECO:0000313" key="9">
    <source>
        <dbReference type="Proteomes" id="UP000694941"/>
    </source>
</evidence>
<dbReference type="PROSITE" id="PS00213">
    <property type="entry name" value="LIPOCALIN"/>
    <property type="match status" value="1"/>
</dbReference>
<reference evidence="10" key="1">
    <citation type="submission" date="2025-08" db="UniProtKB">
        <authorList>
            <consortium name="RefSeq"/>
        </authorList>
    </citation>
    <scope>IDENTIFICATION</scope>
    <source>
        <tissue evidence="10">Muscle</tissue>
    </source>
</reference>
<dbReference type="InterPro" id="IPR000566">
    <property type="entry name" value="Lipocln_cytosolic_FA-bd_dom"/>
</dbReference>
<evidence type="ECO:0000259" key="8">
    <source>
        <dbReference type="Pfam" id="PF08212"/>
    </source>
</evidence>
<feature type="chain" id="PRO_5045015958" description="Apolipoprotein D" evidence="7">
    <location>
        <begin position="18"/>
        <end position="198"/>
    </location>
</feature>
<keyword evidence="5" id="KW-0325">Glycoprotein</keyword>
<dbReference type="InterPro" id="IPR022271">
    <property type="entry name" value="Lipocalin_ApoD"/>
</dbReference>
<keyword evidence="3 7" id="KW-0732">Signal</keyword>
<feature type="domain" description="Lipocalin/cytosolic fatty-acid binding" evidence="8">
    <location>
        <begin position="34"/>
        <end position="182"/>
    </location>
</feature>
<evidence type="ECO:0000313" key="10">
    <source>
        <dbReference type="RefSeq" id="XP_013784636.2"/>
    </source>
</evidence>
<organism evidence="9 10">
    <name type="scientific">Limulus polyphemus</name>
    <name type="common">Atlantic horseshoe crab</name>
    <dbReference type="NCBI Taxonomy" id="6850"/>
    <lineage>
        <taxon>Eukaryota</taxon>
        <taxon>Metazoa</taxon>
        <taxon>Ecdysozoa</taxon>
        <taxon>Arthropoda</taxon>
        <taxon>Chelicerata</taxon>
        <taxon>Merostomata</taxon>
        <taxon>Xiphosura</taxon>
        <taxon>Limulidae</taxon>
        <taxon>Limulus</taxon>
    </lineage>
</organism>